<dbReference type="EMBL" id="MF614813">
    <property type="protein sequence ID" value="ATD85783.1"/>
    <property type="molecule type" value="Genomic_DNA"/>
</dbReference>
<keyword evidence="9 18" id="KW-0999">Mitochondrion inner membrane</keyword>
<keyword evidence="15 18" id="KW-0496">Mitochondrion</keyword>
<evidence type="ECO:0000313" key="50">
    <source>
        <dbReference type="EMBL" id="AVT43952.1"/>
    </source>
</evidence>
<evidence type="ECO:0000313" key="47">
    <source>
        <dbReference type="EMBL" id="ATD85952.1"/>
    </source>
</evidence>
<reference evidence="50" key="29">
    <citation type="submission" date="2017-11" db="EMBL/GenBank/DDBJ databases">
        <title>Mitochondrion of Diaphorina citri from Chaozhou, Guangdong, China.</title>
        <authorList>
            <person name="Wu F."/>
            <person name="Jiang H."/>
            <person name="Cen Y."/>
            <person name="Chen J."/>
            <person name="Deng X."/>
        </authorList>
    </citation>
    <scope>NUCLEOTIDE SEQUENCE</scope>
</reference>
<dbReference type="CTD" id="4513"/>
<evidence type="ECO:0000256" key="10">
    <source>
        <dbReference type="ARBA" id="ARBA00022842"/>
    </source>
</evidence>
<dbReference type="EMBL" id="MF614803">
    <property type="protein sequence ID" value="ATD85653.1"/>
    <property type="molecule type" value="Genomic_DNA"/>
</dbReference>
<reference evidence="33" key="27">
    <citation type="submission" date="2017-08" db="EMBL/GenBank/DDBJ databases">
        <title>Mitochondrion of Diaphorina citri from Yulin,Guangxi,China.</title>
        <authorList>
            <person name="Wu F."/>
            <person name="Jiang H."/>
            <person name="Chen J."/>
            <person name="Cen Y."/>
            <person name="Deng X."/>
        </authorList>
    </citation>
    <scope>NUCLEOTIDE SEQUENCE</scope>
    <source>
        <strain evidence="33">GXYLpsy</strain>
    </source>
</reference>
<dbReference type="EMBL" id="MF614819">
    <property type="protein sequence ID" value="ATD85861.1"/>
    <property type="molecule type" value="Genomic_DNA"/>
</dbReference>
<evidence type="ECO:0000256" key="3">
    <source>
        <dbReference type="ARBA" id="ARBA00011164"/>
    </source>
</evidence>
<reference evidence="30" key="12">
    <citation type="submission" date="2017-08" db="EMBL/GenBank/DDBJ databases">
        <title>Mitochondrion of Diaphorina citri from Ji'an,Jiangxi,China.</title>
        <authorList>
            <person name="Wu F."/>
            <person name="Jiang F."/>
            <person name="Chen J."/>
            <person name="Cen Y."/>
            <person name="Deng X."/>
        </authorList>
    </citation>
    <scope>NUCLEOTIDE SEQUENCE</scope>
    <source>
        <strain evidence="30">JXJApsy</strain>
    </source>
</reference>
<reference evidence="45" key="6">
    <citation type="submission" date="2017-08" db="EMBL/GenBank/DDBJ databases">
        <title>Mitochondrion of Diaphorina citri from Cambodia.</title>
        <authorList>
            <person name="Wu F."/>
            <person name="Jiang H."/>
            <person name="Chen J."/>
            <person name="Cen Y."/>
            <person name="Deng X."/>
        </authorList>
    </citation>
    <scope>NUCLEOTIDE SEQUENCE</scope>
    <source>
        <strain evidence="45">Cambodiapsy</strain>
    </source>
</reference>
<dbReference type="KEGG" id="dci:27914404"/>
<evidence type="ECO:0000313" key="32">
    <source>
        <dbReference type="EMBL" id="ATD85757.1"/>
    </source>
</evidence>
<evidence type="ECO:0000313" key="26">
    <source>
        <dbReference type="EMBL" id="ATD85679.1"/>
    </source>
</evidence>
<evidence type="ECO:0000259" key="20">
    <source>
        <dbReference type="PROSITE" id="PS50857"/>
    </source>
</evidence>
<name>A0A343K7D7_DIACI</name>
<evidence type="ECO:0000313" key="38">
    <source>
        <dbReference type="EMBL" id="ATD85835.1"/>
    </source>
</evidence>
<dbReference type="Gene3D" id="1.10.287.90">
    <property type="match status" value="1"/>
</dbReference>
<dbReference type="EMBL" id="KU647697">
    <property type="protein sequence ID" value="ANC65502.1"/>
    <property type="molecule type" value="Genomic_DNA"/>
</dbReference>
<reference evidence="31" key="8">
    <citation type="submission" date="2017-08" db="EMBL/GenBank/DDBJ databases">
        <title>Mitochondrion of Diaphorina citri from Guangchang,Jiangxi,China.</title>
        <authorList>
            <person name="Wu F."/>
            <person name="Jiang H."/>
            <person name="Chen J."/>
            <person name="Cen Y."/>
            <person name="Deng X."/>
        </authorList>
    </citation>
    <scope>NUCLEOTIDE SEQUENCE</scope>
    <source>
        <strain evidence="31">JXGCpsy</strain>
    </source>
</reference>
<dbReference type="EMBL" id="MF614823">
    <property type="protein sequence ID" value="ATD85913.1"/>
    <property type="molecule type" value="Genomic_DNA"/>
</dbReference>
<evidence type="ECO:0000256" key="13">
    <source>
        <dbReference type="ARBA" id="ARBA00022989"/>
    </source>
</evidence>
<evidence type="ECO:0000256" key="16">
    <source>
        <dbReference type="ARBA" id="ARBA00023136"/>
    </source>
</evidence>
<evidence type="ECO:0000313" key="42">
    <source>
        <dbReference type="EMBL" id="ATD85887.1"/>
    </source>
</evidence>
<dbReference type="InterPro" id="IPR034210">
    <property type="entry name" value="CcO_II_C"/>
</dbReference>
<dbReference type="Pfam" id="PF02790">
    <property type="entry name" value="COX2_TM"/>
    <property type="match status" value="1"/>
</dbReference>
<dbReference type="EMBL" id="MF614818">
    <property type="protein sequence ID" value="ATD85848.1"/>
    <property type="molecule type" value="Genomic_DNA"/>
</dbReference>
<reference evidence="39" key="23">
    <citation type="submission" date="2017-08" db="EMBL/GenBank/DDBJ databases">
        <title>Mitochondrion of Diaphorina citri from Wangmo,Guizhou,China.</title>
        <authorList>
            <person name="Wu F."/>
            <person name="Jiang H."/>
            <person name="Chen J."/>
            <person name="Cen Y."/>
            <person name="Deng X."/>
        </authorList>
    </citation>
    <scope>NUCLEOTIDE SEQUENCE</scope>
    <source>
        <strain evidence="39">GZWMpsy</strain>
    </source>
</reference>
<dbReference type="EMBL" id="MF614826">
    <property type="protein sequence ID" value="ATD85952.1"/>
    <property type="molecule type" value="Genomic_DNA"/>
</dbReference>
<dbReference type="AlphaFoldDB" id="A0A343K7D7"/>
<reference evidence="32" key="9">
    <citation type="submission" date="2017-08" db="EMBL/GenBank/DDBJ databases">
        <title>Mitochondrion of Diaphorina citri from Hainan,China.</title>
        <authorList>
            <person name="Wu F."/>
            <person name="Jiang H."/>
            <person name="Chen J."/>
            <person name="Cen Y."/>
            <person name="Deng X."/>
        </authorList>
    </citation>
    <scope>NUCLEOTIDE SEQUENCE</scope>
    <source>
        <strain evidence="32">HNpsy</strain>
    </source>
</reference>
<evidence type="ECO:0000256" key="1">
    <source>
        <dbReference type="ARBA" id="ARBA00004448"/>
    </source>
</evidence>
<evidence type="ECO:0000256" key="2">
    <source>
        <dbReference type="ARBA" id="ARBA00007866"/>
    </source>
</evidence>
<dbReference type="EMBL" id="MF614805">
    <property type="protein sequence ID" value="ATD85679.1"/>
    <property type="molecule type" value="Genomic_DNA"/>
</dbReference>
<dbReference type="EMBL" id="MF614827">
    <property type="protein sequence ID" value="ATD85965.1"/>
    <property type="molecule type" value="Genomic_DNA"/>
</dbReference>
<reference evidence="40" key="5">
    <citation type="submission" date="2017-08" db="EMBL/GenBank/DDBJ databases">
        <title>Mitochondrion of Diaphorina citri from Bingchuan,Yunnan,China.</title>
        <authorList>
            <person name="Wu F."/>
            <person name="Jiang H."/>
            <person name="Chen J."/>
            <person name="Cen Y."/>
            <person name="Deng X."/>
        </authorList>
    </citation>
    <scope>NUCLEOTIDE SEQUENCE</scope>
    <source>
        <strain evidence="40">YNBCpsy</strain>
    </source>
</reference>
<evidence type="ECO:0000313" key="33">
    <source>
        <dbReference type="EMBL" id="ATD85770.1"/>
    </source>
</evidence>
<reference evidence="26" key="25">
    <citation type="submission" date="2017-08" db="EMBL/GenBank/DDBJ databases">
        <title>Mitochondrion of Diaphorina citri from Yangchun,Guangdong,China.</title>
        <authorList>
            <person name="Wu F."/>
            <person name="Jiang H."/>
            <person name="Chen J."/>
            <person name="Cen Y."/>
            <person name="Deng X."/>
        </authorList>
    </citation>
    <scope>NUCLEOTIDE SEQUENCE</scope>
    <source>
        <strain evidence="26">GDYCpsy</strain>
    </source>
</reference>
<reference evidence="29" key="7">
    <citation type="submission" date="2017-08" db="EMBL/GenBank/DDBJ databases">
        <title>Mitochondrion of Diaphorina citri from Fuzhou,Fujian,China.</title>
        <authorList>
            <person name="Wu F."/>
            <person name="Jiang H."/>
            <person name="Chen J."/>
            <person name="Cen Y."/>
            <person name="Deng X."/>
        </authorList>
    </citation>
    <scope>NUCLEOTIDE SEQUENCE</scope>
    <source>
        <strain evidence="29">FJFZpsy</strain>
    </source>
</reference>
<evidence type="ECO:0000313" key="23">
    <source>
        <dbReference type="EMBL" id="AOW71066.1"/>
    </source>
</evidence>
<reference evidence="47" key="22">
    <citation type="submission" date="2017-08" db="EMBL/GenBank/DDBJ databases">
        <title>Mitochondrion of Diaphorina citri from Vietnam.</title>
        <authorList>
            <person name="Wu F."/>
            <person name="Jiang H."/>
            <person name="Chen J."/>
            <person name="Cen Y."/>
            <person name="Deng X."/>
        </authorList>
    </citation>
    <scope>NUCLEOTIDE SEQUENCE</scope>
    <source>
        <strain evidence="47">Vietnampsy</strain>
    </source>
</reference>
<reference evidence="28" key="24">
    <citation type="submission" date="2017-08" db="EMBL/GenBank/DDBJ databases">
        <title>Mitochondrion of Diaphorina citri from Xiamen,Fujian,China.</title>
        <authorList>
            <person name="Wu F."/>
            <person name="Jiang H."/>
            <person name="Chen J."/>
            <person name="Cen Y."/>
            <person name="Deng X."/>
        </authorList>
    </citation>
    <scope>NUCLEOTIDE SEQUENCE</scope>
    <source>
        <strain evidence="28">FJXMpsy</strain>
    </source>
</reference>
<dbReference type="SUPFAM" id="SSF81464">
    <property type="entry name" value="Cytochrome c oxidase subunit II-like, transmembrane region"/>
    <property type="match status" value="1"/>
</dbReference>
<dbReference type="InterPro" id="IPR002429">
    <property type="entry name" value="CcO_II-like_C"/>
</dbReference>
<organism evidence="34">
    <name type="scientific">Diaphorina citri</name>
    <name type="common">Asian citrus psyllid</name>
    <dbReference type="NCBI Taxonomy" id="121845"/>
    <lineage>
        <taxon>Eukaryota</taxon>
        <taxon>Metazoa</taxon>
        <taxon>Ecdysozoa</taxon>
        <taxon>Arthropoda</taxon>
        <taxon>Hexapoda</taxon>
        <taxon>Insecta</taxon>
        <taxon>Pterygota</taxon>
        <taxon>Neoptera</taxon>
        <taxon>Paraneoptera</taxon>
        <taxon>Hemiptera</taxon>
        <taxon>Sternorrhyncha</taxon>
        <taxon>Psylloidea</taxon>
        <taxon>Psyllidae</taxon>
        <taxon>Diaphorininae</taxon>
        <taxon>Diaphorina</taxon>
    </lineage>
</organism>
<dbReference type="PANTHER" id="PTHR22888:SF9">
    <property type="entry name" value="CYTOCHROME C OXIDASE SUBUNIT 2"/>
    <property type="match status" value="1"/>
</dbReference>
<comment type="catalytic activity">
    <reaction evidence="17">
        <text>4 Fe(II)-[cytochrome c] + O2 + 8 H(+)(in) = 4 Fe(III)-[cytochrome c] + 2 H2O + 4 H(+)(out)</text>
        <dbReference type="Rhea" id="RHEA:11436"/>
        <dbReference type="Rhea" id="RHEA-COMP:10350"/>
        <dbReference type="Rhea" id="RHEA-COMP:14399"/>
        <dbReference type="ChEBI" id="CHEBI:15377"/>
        <dbReference type="ChEBI" id="CHEBI:15378"/>
        <dbReference type="ChEBI" id="CHEBI:15379"/>
        <dbReference type="ChEBI" id="CHEBI:29033"/>
        <dbReference type="ChEBI" id="CHEBI:29034"/>
        <dbReference type="EC" id="7.1.1.9"/>
    </reaction>
    <physiologicalReaction direction="left-to-right" evidence="17">
        <dbReference type="Rhea" id="RHEA:11437"/>
    </physiologicalReaction>
</comment>
<dbReference type="PROSITE" id="PS50857">
    <property type="entry name" value="COX2_CUA"/>
    <property type="match status" value="1"/>
</dbReference>
<keyword evidence="10" id="KW-0460">Magnesium</keyword>
<dbReference type="EMBL" id="MF614820">
    <property type="protein sequence ID" value="ATD85874.1"/>
    <property type="molecule type" value="Genomic_DNA"/>
</dbReference>
<evidence type="ECO:0000256" key="7">
    <source>
        <dbReference type="ARBA" id="ARBA00022692"/>
    </source>
</evidence>
<reference evidence="22" key="1">
    <citation type="journal article" date="2016" name="Mitochondrial DNA Part B Resour">
        <title>The complete mitochondrial genome sequence of Diaphorina citri (Hemiptera: Psyllidae).</title>
        <authorList>
            <person name="Wu F."/>
            <person name="Cen Y."/>
            <person name="Deng X."/>
            <person name="Zheng Z."/>
            <person name="Chen J."/>
            <person name="Liang G."/>
        </authorList>
    </citation>
    <scope>NUCLEOTIDE SEQUENCE</scope>
</reference>
<gene>
    <name evidence="34" type="primary">cox2</name>
    <name evidence="22" type="synonym">COX2</name>
</gene>
<protein>
    <recommendedName>
        <fullName evidence="4 18">Cytochrome c oxidase subunit 2</fullName>
    </recommendedName>
</protein>
<dbReference type="EMBL" id="MF614811">
    <property type="protein sequence ID" value="ATD85757.1"/>
    <property type="molecule type" value="Genomic_DNA"/>
</dbReference>
<evidence type="ECO:0000256" key="9">
    <source>
        <dbReference type="ARBA" id="ARBA00022792"/>
    </source>
</evidence>
<evidence type="ECO:0000256" key="18">
    <source>
        <dbReference type="RuleBase" id="RU000457"/>
    </source>
</evidence>
<evidence type="ECO:0000313" key="28">
    <source>
        <dbReference type="EMBL" id="ATD85705.1"/>
    </source>
</evidence>
<keyword evidence="8 18" id="KW-0479">Metal-binding</keyword>
<dbReference type="PANTHER" id="PTHR22888">
    <property type="entry name" value="CYTOCHROME C OXIDASE, SUBUNIT II"/>
    <property type="match status" value="1"/>
</dbReference>
<dbReference type="EMBL" id="MF614807">
    <property type="protein sequence ID" value="ATD85705.1"/>
    <property type="molecule type" value="Genomic_DNA"/>
</dbReference>
<keyword evidence="11" id="KW-1278">Translocase</keyword>
<comment type="function">
    <text evidence="18">Component of the cytochrome c oxidase, the last enzyme in the mitochondrial electron transport chain which drives oxidative phosphorylation. The respiratory chain contains 3 multisubunit complexes succinate dehydrogenase (complex II, CII), ubiquinol-cytochrome c oxidoreductase (cytochrome b-c1 complex, complex III, CIII) and cytochrome c oxidase (complex IV, CIV), that cooperate to transfer electrons derived from NADH and succinate to molecular oxygen, creating an electrochemical gradient over the inner membrane that drives transmembrane transport and the ATP synthase. Cytochrome c oxidase is the component of the respiratory chain that catalyzes the reduction of oxygen to water. Electrons originating from reduced cytochrome c in the intermembrane space (IMS) are transferred via the dinuclear copper A center (CU(A)) of subunit 2 and heme A of subunit 1 to the active site in subunit 1, a binuclear center (BNC) formed by heme A3 and copper B (CU(B)). The BNC reduces molecular oxygen to 2 water molecules using 4 electrons from cytochrome c in the IMS and 4 protons from the mitochondrial matrix.</text>
</comment>
<feature type="domain" description="Cytochrome oxidase subunit II transmembrane region profile" evidence="21">
    <location>
        <begin position="1"/>
        <end position="90"/>
    </location>
</feature>
<evidence type="ECO:0000313" key="44">
    <source>
        <dbReference type="EMBL" id="ATD85913.1"/>
    </source>
</evidence>
<dbReference type="EMBL" id="MF614816">
    <property type="protein sequence ID" value="ATD85822.1"/>
    <property type="molecule type" value="Genomic_DNA"/>
</dbReference>
<dbReference type="EMBL" id="MF614821">
    <property type="protein sequence ID" value="ATD85887.1"/>
    <property type="molecule type" value="Genomic_DNA"/>
</dbReference>
<dbReference type="InterPro" id="IPR008972">
    <property type="entry name" value="Cupredoxin"/>
</dbReference>
<dbReference type="EMBL" id="MF614809">
    <property type="protein sequence ID" value="ATD85731.1"/>
    <property type="molecule type" value="Genomic_DNA"/>
</dbReference>
<dbReference type="EMBL" id="MF614814">
    <property type="protein sequence ID" value="ATD85796.1"/>
    <property type="molecule type" value="Genomic_DNA"/>
</dbReference>
<comment type="subcellular location">
    <subcellularLocation>
        <location evidence="1 18">Mitochondrion inner membrane</location>
        <topology evidence="1 18">Multi-pass membrane protein</topology>
    </subcellularLocation>
</comment>
<keyword evidence="5 18" id="KW-0813">Transport</keyword>
<evidence type="ECO:0000313" key="45">
    <source>
        <dbReference type="EMBL" id="ATD85926.1"/>
    </source>
</evidence>
<dbReference type="EMBL" id="MF614822">
    <property type="protein sequence ID" value="ATD85900.1"/>
    <property type="molecule type" value="Genomic_DNA"/>
</dbReference>
<evidence type="ECO:0000313" key="31">
    <source>
        <dbReference type="EMBL" id="ATD85744.1"/>
    </source>
</evidence>
<evidence type="ECO:0000256" key="17">
    <source>
        <dbReference type="ARBA" id="ARBA00049512"/>
    </source>
</evidence>
<dbReference type="SUPFAM" id="SSF49503">
    <property type="entry name" value="Cupredoxins"/>
    <property type="match status" value="1"/>
</dbReference>
<dbReference type="EMBL" id="MF614825">
    <property type="protein sequence ID" value="ATD85939.1"/>
    <property type="molecule type" value="Genomic_DNA"/>
</dbReference>
<reference evidence="25" key="10">
    <citation type="submission" date="2017-08" db="EMBL/GenBank/DDBJ databases">
        <title>Mitochondrion of Diaphorina citri from Huizhou,Guangdong,China.</title>
        <authorList>
            <person name="Wu F."/>
            <person name="Jiang H."/>
            <person name="Chen J."/>
            <person name="Cen Y."/>
            <person name="Deng X."/>
        </authorList>
    </citation>
    <scope>NUCLEOTIDE SEQUENCE</scope>
    <source>
        <strain evidence="25">GDHZpsy</strain>
    </source>
</reference>
<dbReference type="EMBL" id="MF614817">
    <property type="protein sequence ID" value="ATD85835.1"/>
    <property type="molecule type" value="Genomic_DNA"/>
</dbReference>
<feature type="domain" description="Cytochrome oxidase subunit II copper A binding" evidence="20">
    <location>
        <begin position="91"/>
        <end position="219"/>
    </location>
</feature>
<evidence type="ECO:0000313" key="37">
    <source>
        <dbReference type="EMBL" id="ATD85822.1"/>
    </source>
</evidence>
<keyword evidence="16 18" id="KW-0472">Membrane</keyword>
<dbReference type="GO" id="GO:0005507">
    <property type="term" value="F:copper ion binding"/>
    <property type="evidence" value="ECO:0007669"/>
    <property type="project" value="InterPro"/>
</dbReference>
<reference evidence="41" key="13">
    <citation type="submission" date="2017-08" db="EMBL/GenBank/DDBJ databases">
        <title>Mitochondrion of Diaphorina citri from Jianshui,Yunnan,China.</title>
        <authorList>
            <person name="Wu F."/>
            <person name="Jiang H."/>
            <person name="Chen J."/>
            <person name="Cen Y."/>
            <person name="Deng X."/>
        </authorList>
    </citation>
    <scope>NUCLEOTIDE SEQUENCE</scope>
    <source>
        <strain evidence="41">YNJSpsy</strain>
    </source>
</reference>
<evidence type="ECO:0000256" key="11">
    <source>
        <dbReference type="ARBA" id="ARBA00022967"/>
    </source>
</evidence>
<keyword evidence="14 18" id="KW-0186">Copper</keyword>
<feature type="transmembrane region" description="Helical" evidence="19">
    <location>
        <begin position="62"/>
        <end position="86"/>
    </location>
</feature>
<dbReference type="EMBL" id="MF614810">
    <property type="protein sequence ID" value="ATD85744.1"/>
    <property type="molecule type" value="Genomic_DNA"/>
</dbReference>
<evidence type="ECO:0000313" key="29">
    <source>
        <dbReference type="EMBL" id="ATD85718.1"/>
    </source>
</evidence>
<dbReference type="Gene3D" id="2.60.40.420">
    <property type="entry name" value="Cupredoxins - blue copper proteins"/>
    <property type="match status" value="1"/>
</dbReference>
<keyword evidence="6 18" id="KW-0679">Respiratory chain</keyword>
<evidence type="ECO:0000313" key="35">
    <source>
        <dbReference type="EMBL" id="ATD85796.1"/>
    </source>
</evidence>
<reference evidence="38" key="18">
    <citation type="submission" date="2017-08" db="EMBL/GenBank/DDBJ databases">
        <title>Mitochondrion of Diaphorina citri from Ningnan,Sichuan,China.</title>
        <authorList>
            <person name="Wu F."/>
            <person name="Jiang H."/>
            <person name="Chen J."/>
            <person name="Cen Y."/>
            <person name="Deng X."/>
        </authorList>
    </citation>
    <scope>NUCLEOTIDE SEQUENCE</scope>
    <source>
        <strain evidence="38">SCNNpsy</strain>
    </source>
</reference>
<evidence type="ECO:0000256" key="14">
    <source>
        <dbReference type="ARBA" id="ARBA00023008"/>
    </source>
</evidence>
<dbReference type="InterPro" id="IPR001505">
    <property type="entry name" value="Copper_CuA"/>
</dbReference>
<evidence type="ECO:0000256" key="8">
    <source>
        <dbReference type="ARBA" id="ARBA00022723"/>
    </source>
</evidence>
<reference evidence="42" key="19">
    <citation type="submission" date="2017-08" db="EMBL/GenBank/DDBJ databases">
        <title>Mitochondrion of Diaphorina citri from Ruili,Yunnan,China.</title>
        <authorList>
            <person name="Wu F."/>
            <person name="Jiang H."/>
            <person name="Chen J."/>
            <person name="Cen Y."/>
            <person name="Deng X."/>
        </authorList>
    </citation>
    <scope>NUCLEOTIDE SEQUENCE</scope>
    <source>
        <strain evidence="42">YNRLpsy</strain>
    </source>
</reference>
<comment type="cofactor">
    <cofactor evidence="18">
        <name>Cu cation</name>
        <dbReference type="ChEBI" id="CHEBI:23378"/>
    </cofactor>
    <text evidence="18">Binds a copper A center.</text>
</comment>
<keyword evidence="12 18" id="KW-0249">Electron transport</keyword>
<dbReference type="EMBL" id="MF426268">
    <property type="protein sequence ID" value="ATN42501.1"/>
    <property type="molecule type" value="Genomic_DNA"/>
</dbReference>
<dbReference type="EMBL" id="MF614812">
    <property type="protein sequence ID" value="ATD85770.1"/>
    <property type="molecule type" value="Genomic_DNA"/>
</dbReference>
<accession>A0A343K7D7</accession>
<comment type="similarity">
    <text evidence="2 18">Belongs to the cytochrome c oxidase subunit 2 family.</text>
</comment>
<keyword evidence="13 19" id="KW-1133">Transmembrane helix</keyword>
<dbReference type="InterPro" id="IPR036257">
    <property type="entry name" value="Cyt_c_oxidase_su2_TM_sf"/>
</dbReference>
<evidence type="ECO:0000313" key="49">
    <source>
        <dbReference type="EMBL" id="ATN42501.1"/>
    </source>
</evidence>
<reference evidence="35" key="28">
    <citation type="submission" date="2017-08" db="EMBL/GenBank/DDBJ databases">
        <title>Mitochondrion of Diaphorina citri from Zhejiang,China.</title>
        <authorList>
            <person name="Wu F."/>
            <person name="Jiang H."/>
            <person name="Chen J."/>
            <person name="Cen Y."/>
            <person name="Deng X."/>
        </authorList>
    </citation>
    <scope>NUCLEOTIDE SEQUENCE</scope>
    <source>
        <strain evidence="35">ZJpsy</strain>
    </source>
</reference>
<dbReference type="PRINTS" id="PR01166">
    <property type="entry name" value="CYCOXIDASEII"/>
</dbReference>
<dbReference type="PROSITE" id="PS00078">
    <property type="entry name" value="COX2"/>
    <property type="match status" value="1"/>
</dbReference>
<evidence type="ECO:0000313" key="39">
    <source>
        <dbReference type="EMBL" id="ATD85848.1"/>
    </source>
</evidence>
<comment type="subunit">
    <text evidence="3">Component of the cytochrome c oxidase (complex IV, CIV), a multisubunit enzyme composed of a catalytic core of 3 subunits and several supernumerary subunits. The complex exists as a monomer or a dimer and forms supercomplexes (SCs) in the inner mitochondrial membrane with ubiquinol-cytochrome c oxidoreductase (cytochrome b-c1 complex, complex III, CIII).</text>
</comment>
<proteinExistence type="inferred from homology"/>
<evidence type="ECO:0000256" key="19">
    <source>
        <dbReference type="SAM" id="Phobius"/>
    </source>
</evidence>
<evidence type="ECO:0000256" key="6">
    <source>
        <dbReference type="ARBA" id="ARBA00022660"/>
    </source>
</evidence>
<evidence type="ECO:0000313" key="36">
    <source>
        <dbReference type="EMBL" id="ATD85809.1"/>
    </source>
</evidence>
<dbReference type="EMBL" id="KX073968">
    <property type="protein sequence ID" value="AOW71066.1"/>
    <property type="molecule type" value="Genomic_DNA"/>
</dbReference>
<evidence type="ECO:0000256" key="4">
    <source>
        <dbReference type="ARBA" id="ARBA00015946"/>
    </source>
</evidence>
<reference evidence="24" key="20">
    <citation type="submission" date="2017-08" db="EMBL/GenBank/DDBJ databases">
        <title>Mitochondrion of Diaphorina citri from Shaoguan,Guangdong,China.</title>
        <authorList>
            <person name="Wu F."/>
            <person name="Jiang H."/>
            <person name="Chen J."/>
            <person name="Cen Y."/>
            <person name="Deng X."/>
        </authorList>
    </citation>
    <scope>NUCLEOTIDE SEQUENCE</scope>
    <source>
        <strain evidence="24">GDSGpsy</strain>
    </source>
</reference>
<reference evidence="49" key="3">
    <citation type="submission" date="2017-07" db="EMBL/GenBank/DDBJ databases">
        <authorList>
            <person name="Sun Z.S."/>
            <person name="Albrecht U."/>
            <person name="Echele G."/>
            <person name="Lee C.C."/>
        </authorList>
    </citation>
    <scope>NUCLEOTIDE SEQUENCE</scope>
</reference>
<dbReference type="Pfam" id="PF00116">
    <property type="entry name" value="COX2"/>
    <property type="match status" value="1"/>
</dbReference>
<dbReference type="RefSeq" id="YP_009254293.1">
    <property type="nucleotide sequence ID" value="NC_030214.1"/>
</dbReference>
<dbReference type="GO" id="GO:0042773">
    <property type="term" value="P:ATP synthesis coupled electron transport"/>
    <property type="evidence" value="ECO:0007669"/>
    <property type="project" value="TreeGrafter"/>
</dbReference>
<dbReference type="EMBL" id="MF614806">
    <property type="protein sequence ID" value="ATD85692.1"/>
    <property type="molecule type" value="Genomic_DNA"/>
</dbReference>
<feature type="transmembrane region" description="Helical" evidence="19">
    <location>
        <begin position="20"/>
        <end position="42"/>
    </location>
</feature>
<evidence type="ECO:0000313" key="25">
    <source>
        <dbReference type="EMBL" id="ATD85666.1"/>
    </source>
</evidence>
<dbReference type="GO" id="GO:0005743">
    <property type="term" value="C:mitochondrial inner membrane"/>
    <property type="evidence" value="ECO:0007669"/>
    <property type="project" value="UniProtKB-SubCell"/>
</dbReference>
<reference evidence="34" key="17">
    <citation type="submission" date="2017-08" db="EMBL/GenBank/DDBJ databases">
        <title>Mitochondrion of Diaphorina citri from Nanning,Guangxi,China.</title>
        <authorList>
            <person name="Wu F."/>
            <person name="Jiang H."/>
            <person name="Chen J."/>
            <person name="Cen Y."/>
            <person name="Deng X."/>
        </authorList>
    </citation>
    <scope>NUCLEOTIDE SEQUENCE</scope>
    <source>
        <strain evidence="34">GXNNpsy</strain>
    </source>
</reference>
<dbReference type="EMBL" id="MG489916">
    <property type="protein sequence ID" value="AVT43952.1"/>
    <property type="molecule type" value="Genomic_DNA"/>
</dbReference>
<dbReference type="EMBL" id="MF614808">
    <property type="protein sequence ID" value="ATD85718.1"/>
    <property type="molecule type" value="Genomic_DNA"/>
</dbReference>
<reference evidence="27" key="14">
    <citation type="submission" date="2017-08" db="EMBL/GenBank/DDBJ databases">
        <title>Mitochondrion of Diaphorina citri from Jieyang,Guangdong,China.</title>
        <authorList>
            <person name="Wu F."/>
            <person name="Jiang H."/>
            <person name="Chen J."/>
            <person name="Cen Y."/>
            <person name="Deng X."/>
        </authorList>
    </citation>
    <scope>NUCLEOTIDE SEQUENCE</scope>
    <source>
        <strain evidence="27">GDJYpsy</strain>
    </source>
</reference>
<evidence type="ECO:0000313" key="22">
    <source>
        <dbReference type="EMBL" id="ANC65502.1"/>
    </source>
</evidence>
<dbReference type="PROSITE" id="PS50999">
    <property type="entry name" value="COX2_TM"/>
    <property type="match status" value="1"/>
</dbReference>
<dbReference type="EMBL" id="MF614824">
    <property type="protein sequence ID" value="ATD85926.1"/>
    <property type="molecule type" value="Genomic_DNA"/>
</dbReference>
<reference evidence="43" key="4">
    <citation type="submission" date="2017-08" db="EMBL/GenBank/DDBJ databases">
        <title>Mitochondrion of Diaphorina citri from Baoshao,Yunnan,China.</title>
        <authorList>
            <person name="Wu F."/>
            <person name="Jiang H."/>
            <person name="Chen J."/>
            <person name="Cen Y."/>
            <person name="Deng X."/>
        </authorList>
    </citation>
    <scope>NUCLEOTIDE SEQUENCE</scope>
    <source>
        <strain evidence="43">YNBSpsy</strain>
    </source>
</reference>
<reference evidence="23" key="2">
    <citation type="submission" date="2016-04" db="EMBL/GenBank/DDBJ databases">
        <authorList>
            <person name="Evans L.H."/>
            <person name="Alamgir A."/>
            <person name="Owens N."/>
            <person name="Weber N.D."/>
            <person name="Virtaneva K."/>
            <person name="Barbian K."/>
            <person name="Babar A."/>
            <person name="Rosenke K."/>
        </authorList>
    </citation>
    <scope>NUCLEOTIDE SEQUENCE</scope>
</reference>
<evidence type="ECO:0000313" key="27">
    <source>
        <dbReference type="EMBL" id="ATD85692.1"/>
    </source>
</evidence>
<keyword evidence="7 18" id="KW-0812">Transmembrane</keyword>
<reference evidence="46" key="15">
    <citation type="submission" date="2017-08" db="EMBL/GenBank/DDBJ databases">
        <title>Mitochondrion of Diaphorina citri from Malaysia.</title>
        <authorList>
            <person name="Wu F."/>
            <person name="Jiang H."/>
            <person name="Cen Y."/>
            <person name="Chen J."/>
            <person name="Deng X."/>
        </authorList>
    </citation>
    <scope>NUCLEOTIDE SEQUENCE</scope>
    <source>
        <strain evidence="46">Malaysiapsy</strain>
    </source>
</reference>
<evidence type="ECO:0000313" key="41">
    <source>
        <dbReference type="EMBL" id="ATD85874.1"/>
    </source>
</evidence>
<dbReference type="GO" id="GO:0004129">
    <property type="term" value="F:cytochrome-c oxidase activity"/>
    <property type="evidence" value="ECO:0007669"/>
    <property type="project" value="UniProtKB-EC"/>
</dbReference>
<dbReference type="InterPro" id="IPR045187">
    <property type="entry name" value="CcO_II"/>
</dbReference>
<dbReference type="EMBL" id="MF614815">
    <property type="protein sequence ID" value="ATD85809.1"/>
    <property type="molecule type" value="Genomic_DNA"/>
</dbReference>
<evidence type="ECO:0000256" key="15">
    <source>
        <dbReference type="ARBA" id="ARBA00023128"/>
    </source>
</evidence>
<evidence type="ECO:0000259" key="21">
    <source>
        <dbReference type="PROSITE" id="PS50999"/>
    </source>
</evidence>
<evidence type="ECO:0000256" key="12">
    <source>
        <dbReference type="ARBA" id="ARBA00022982"/>
    </source>
</evidence>
<dbReference type="GeneID" id="27914404"/>
<evidence type="ECO:0000313" key="40">
    <source>
        <dbReference type="EMBL" id="ATD85861.1"/>
    </source>
</evidence>
<reference evidence="37" key="16">
    <citation type="submission" date="2017-08" db="EMBL/GenBank/DDBJ databases">
        <title>Mitochondrion of Diaphorina citri from Miyi,Sichuan,China.</title>
        <authorList>
            <person name="Wu F."/>
            <person name="Jiang H."/>
            <person name="Chen J."/>
            <person name="Cen Y."/>
            <person name="Deng X."/>
        </authorList>
    </citation>
    <scope>NUCLEOTIDE SEQUENCE</scope>
    <source>
        <strain evidence="37">SCMYpsy</strain>
    </source>
</reference>
<dbReference type="InterPro" id="IPR011759">
    <property type="entry name" value="Cyt_c_oxidase_su2_TM_dom"/>
</dbReference>
<evidence type="ECO:0000313" key="43">
    <source>
        <dbReference type="EMBL" id="ATD85900.1"/>
    </source>
</evidence>
<sequence>MDWMKISLFDSASPMMEQLILFHDYSMMIIVTILSLVSFFMIKMIKALYFSNKILENQMIEFIWTLIPTIVLSIIAIPSLHLLYLMDELNLPILTIKILGHQWYWSYEYNDFSSIEFDSYMLPSSTFRLLEVDNSTPVPLNCQMRLVTSSNDVLHSWTIPSMGIKMDATPGRLNQISMFPNRSGKFFGQCSEICGANHSFMPIVVDVIPMQFFISWIKTFN</sequence>
<dbReference type="CDD" id="cd13912">
    <property type="entry name" value="CcO_II_C"/>
    <property type="match status" value="1"/>
</dbReference>
<dbReference type="EMBL" id="MF614804">
    <property type="protein sequence ID" value="ATD85666.1"/>
    <property type="molecule type" value="Genomic_DNA"/>
</dbReference>
<dbReference type="FunFam" id="2.60.40.420:FF:000001">
    <property type="entry name" value="Cytochrome c oxidase subunit 2"/>
    <property type="match status" value="1"/>
</dbReference>
<evidence type="ECO:0000313" key="30">
    <source>
        <dbReference type="EMBL" id="ATD85731.1"/>
    </source>
</evidence>
<reference evidence="36" key="26">
    <citation type="submission" date="2017-08" db="EMBL/GenBank/DDBJ databases">
        <title>Mitochondrion of Diaphorina citri from Yizhang,Hunan,China.</title>
        <authorList>
            <person name="Wu F."/>
            <person name="Jiang H."/>
            <person name="Chen J."/>
            <person name="Cen Y."/>
            <person name="Deng X."/>
        </authorList>
    </citation>
    <scope>NUCLEOTIDE SEQUENCE</scope>
    <source>
        <strain evidence="36">HNYZpsy</strain>
    </source>
</reference>
<evidence type="ECO:0000313" key="24">
    <source>
        <dbReference type="EMBL" id="ATD85653.1"/>
    </source>
</evidence>
<evidence type="ECO:0000313" key="46">
    <source>
        <dbReference type="EMBL" id="ATD85939.1"/>
    </source>
</evidence>
<evidence type="ECO:0000256" key="5">
    <source>
        <dbReference type="ARBA" id="ARBA00022448"/>
    </source>
</evidence>
<evidence type="ECO:0000313" key="48">
    <source>
        <dbReference type="EMBL" id="ATD85965.1"/>
    </source>
</evidence>
<geneLocation type="mitochondrion" evidence="34"/>
<reference evidence="48" key="11">
    <citation type="submission" date="2017-08" db="EMBL/GenBank/DDBJ databases">
        <title>Mitochondrion of Diaphorina citri from Indonesia.</title>
        <authorList>
            <person name="Wu F."/>
            <person name="Jiang H."/>
            <person name="Chen J."/>
            <person name="Cen Y."/>
            <person name="Deng X."/>
        </authorList>
    </citation>
    <scope>NUCLEOTIDE SEQUENCE</scope>
    <source>
        <strain evidence="48">Indonesiapsy</strain>
    </source>
</reference>
<reference evidence="44" key="21">
    <citation type="submission" date="2017-08" db="EMBL/GenBank/DDBJ databases">
        <title>Mitochondrion of Diaphorina citri from Taiwan,China.</title>
        <authorList>
            <person name="Wu F."/>
            <person name="Jiang H."/>
            <person name="Chen J."/>
            <person name="Cen Y."/>
            <person name="Deng X."/>
        </authorList>
    </citation>
    <scope>NUCLEOTIDE SEQUENCE</scope>
    <source>
        <strain evidence="44">TWpsy</strain>
    </source>
</reference>
<evidence type="ECO:0000313" key="34">
    <source>
        <dbReference type="EMBL" id="ATD85783.1"/>
    </source>
</evidence>